<reference evidence="1" key="2">
    <citation type="submission" date="2020-11" db="EMBL/GenBank/DDBJ databases">
        <authorList>
            <person name="McCartney M.A."/>
            <person name="Auch B."/>
            <person name="Kono T."/>
            <person name="Mallez S."/>
            <person name="Becker A."/>
            <person name="Gohl D.M."/>
            <person name="Silverstein K.A.T."/>
            <person name="Koren S."/>
            <person name="Bechman K.B."/>
            <person name="Herman A."/>
            <person name="Abrahante J.E."/>
            <person name="Garbe J."/>
        </authorList>
    </citation>
    <scope>NUCLEOTIDE SEQUENCE</scope>
    <source>
        <strain evidence="1">Duluth1</strain>
        <tissue evidence="1">Whole animal</tissue>
    </source>
</reference>
<protein>
    <submittedName>
        <fullName evidence="1">Uncharacterized protein</fullName>
    </submittedName>
</protein>
<organism evidence="1 2">
    <name type="scientific">Dreissena polymorpha</name>
    <name type="common">Zebra mussel</name>
    <name type="synonym">Mytilus polymorpha</name>
    <dbReference type="NCBI Taxonomy" id="45954"/>
    <lineage>
        <taxon>Eukaryota</taxon>
        <taxon>Metazoa</taxon>
        <taxon>Spiralia</taxon>
        <taxon>Lophotrochozoa</taxon>
        <taxon>Mollusca</taxon>
        <taxon>Bivalvia</taxon>
        <taxon>Autobranchia</taxon>
        <taxon>Heteroconchia</taxon>
        <taxon>Euheterodonta</taxon>
        <taxon>Imparidentia</taxon>
        <taxon>Neoheterodontei</taxon>
        <taxon>Myida</taxon>
        <taxon>Dreissenoidea</taxon>
        <taxon>Dreissenidae</taxon>
        <taxon>Dreissena</taxon>
    </lineage>
</organism>
<gene>
    <name evidence="1" type="ORF">DPMN_180546</name>
</gene>
<comment type="caution">
    <text evidence="1">The sequence shown here is derived from an EMBL/GenBank/DDBJ whole genome shotgun (WGS) entry which is preliminary data.</text>
</comment>
<evidence type="ECO:0000313" key="1">
    <source>
        <dbReference type="EMBL" id="KAH3779067.1"/>
    </source>
</evidence>
<reference evidence="1" key="1">
    <citation type="journal article" date="2019" name="bioRxiv">
        <title>The Genome of the Zebra Mussel, Dreissena polymorpha: A Resource for Invasive Species Research.</title>
        <authorList>
            <person name="McCartney M.A."/>
            <person name="Auch B."/>
            <person name="Kono T."/>
            <person name="Mallez S."/>
            <person name="Zhang Y."/>
            <person name="Obille A."/>
            <person name="Becker A."/>
            <person name="Abrahante J.E."/>
            <person name="Garbe J."/>
            <person name="Badalamenti J.P."/>
            <person name="Herman A."/>
            <person name="Mangelson H."/>
            <person name="Liachko I."/>
            <person name="Sullivan S."/>
            <person name="Sone E.D."/>
            <person name="Koren S."/>
            <person name="Silverstein K.A.T."/>
            <person name="Beckman K.B."/>
            <person name="Gohl D.M."/>
        </authorList>
    </citation>
    <scope>NUCLEOTIDE SEQUENCE</scope>
    <source>
        <strain evidence="1">Duluth1</strain>
        <tissue evidence="1">Whole animal</tissue>
    </source>
</reference>
<keyword evidence="2" id="KW-1185">Reference proteome</keyword>
<dbReference type="EMBL" id="JAIWYP010000009">
    <property type="protein sequence ID" value="KAH3779067.1"/>
    <property type="molecule type" value="Genomic_DNA"/>
</dbReference>
<sequence>MSSAGNDPSSGPCGFRYHKAGKGIEWLTQHDETGDQRGTRGQEGEHKDTNVVQTAVTGLPGRVFVLQARI</sequence>
<name>A0A9D4EEW5_DREPO</name>
<dbReference type="AlphaFoldDB" id="A0A9D4EEW5"/>
<dbReference type="Proteomes" id="UP000828390">
    <property type="component" value="Unassembled WGS sequence"/>
</dbReference>
<proteinExistence type="predicted"/>
<evidence type="ECO:0000313" key="2">
    <source>
        <dbReference type="Proteomes" id="UP000828390"/>
    </source>
</evidence>
<accession>A0A9D4EEW5</accession>